<keyword evidence="1" id="KW-0472">Membrane</keyword>
<feature type="transmembrane region" description="Helical" evidence="1">
    <location>
        <begin position="12"/>
        <end position="34"/>
    </location>
</feature>
<dbReference type="RefSeq" id="WP_200778484.1">
    <property type="nucleotide sequence ID" value="NZ_FQZI01000003.1"/>
</dbReference>
<sequence length="225" mass="25199">MNIKKVVKFSIKLVLGFVGFLLIYVLCVFFLPMIPVNSNVTTEGKTIPVYILSNGVHTDIVLPVKNDLHDWSQKIKFENTIAKDSTAQLVAFGWGDKGFYLETPTWDDLKFSTAFKAASGLSTSAIHATFYKSLKENSNCKLLLVSETEYMNLVDFIIDSFQHTSDDFIKIDTDAVYGKNDAFYEAKGSYSLFHTCNTWANNVLKAGNQKAALWTATDTGILCHY</sequence>
<keyword evidence="3" id="KW-1185">Reference proteome</keyword>
<evidence type="ECO:0000256" key="1">
    <source>
        <dbReference type="SAM" id="Phobius"/>
    </source>
</evidence>
<gene>
    <name evidence="2" type="ORF">SAMN05444363_2049</name>
</gene>
<dbReference type="InterPro" id="IPR011727">
    <property type="entry name" value="CHP02117"/>
</dbReference>
<evidence type="ECO:0008006" key="4">
    <source>
        <dbReference type="Google" id="ProtNLM"/>
    </source>
</evidence>
<dbReference type="Proteomes" id="UP000184488">
    <property type="component" value="Unassembled WGS sequence"/>
</dbReference>
<evidence type="ECO:0000313" key="2">
    <source>
        <dbReference type="EMBL" id="SHI90832.1"/>
    </source>
</evidence>
<keyword evidence="1" id="KW-0812">Transmembrane</keyword>
<accession>A0A1M6EZG6</accession>
<dbReference type="EMBL" id="FQZI01000003">
    <property type="protein sequence ID" value="SHI90832.1"/>
    <property type="molecule type" value="Genomic_DNA"/>
</dbReference>
<protein>
    <recommendedName>
        <fullName evidence="4">TIGR02117 family protein</fullName>
    </recommendedName>
</protein>
<dbReference type="STRING" id="415425.SAMN05444363_2049"/>
<proteinExistence type="predicted"/>
<dbReference type="NCBIfam" id="TIGR02117">
    <property type="entry name" value="chp_urease_rgn"/>
    <property type="match status" value="1"/>
</dbReference>
<organism evidence="2 3">
    <name type="scientific">Flavobacterium terrae</name>
    <dbReference type="NCBI Taxonomy" id="415425"/>
    <lineage>
        <taxon>Bacteria</taxon>
        <taxon>Pseudomonadati</taxon>
        <taxon>Bacteroidota</taxon>
        <taxon>Flavobacteriia</taxon>
        <taxon>Flavobacteriales</taxon>
        <taxon>Flavobacteriaceae</taxon>
        <taxon>Flavobacterium</taxon>
    </lineage>
</organism>
<evidence type="ECO:0000313" key="3">
    <source>
        <dbReference type="Proteomes" id="UP000184488"/>
    </source>
</evidence>
<name>A0A1M6EZG6_9FLAO</name>
<reference evidence="3" key="1">
    <citation type="submission" date="2016-11" db="EMBL/GenBank/DDBJ databases">
        <authorList>
            <person name="Varghese N."/>
            <person name="Submissions S."/>
        </authorList>
    </citation>
    <scope>NUCLEOTIDE SEQUENCE [LARGE SCALE GENOMIC DNA]</scope>
    <source>
        <strain evidence="3">DSM 18829</strain>
    </source>
</reference>
<dbReference type="Pfam" id="PF09601">
    <property type="entry name" value="DUF2459"/>
    <property type="match status" value="1"/>
</dbReference>
<keyword evidence="1" id="KW-1133">Transmembrane helix</keyword>
<dbReference type="AlphaFoldDB" id="A0A1M6EZG6"/>